<feature type="coiled-coil region" evidence="1">
    <location>
        <begin position="77"/>
        <end position="111"/>
    </location>
</feature>
<sequence length="234" mass="26865">MNGCLCCHLNQSVSRLKRAAREYCQWGCVDSCLLIWFGWNEQMDPDDCSRLKCDLLSCSKFHYTEAIKEEIEKRESHAVLARTNTAWRLELERLEQELELEDDDGDDENDDSNDYVQVDADLFDYNMRGDAEAEEDDEDDSSSGSGASMEENSLGEEKNLAIIENEEDGFDDDDDGGSSDGSRESSGNHTIISIDCFFHSRSNSFQDDLRIIDDMEYYSKYIDDEFSYAQHDYV</sequence>
<feature type="compositionally biased region" description="Low complexity" evidence="2">
    <location>
        <begin position="142"/>
        <end position="151"/>
    </location>
</feature>
<keyword evidence="4" id="KW-1185">Reference proteome</keyword>
<feature type="compositionally biased region" description="Acidic residues" evidence="2">
    <location>
        <begin position="132"/>
        <end position="141"/>
    </location>
</feature>
<protein>
    <submittedName>
        <fullName evidence="3">Oidioi.mRNA.OKI2018_I69.chr1.g2414.t1.cds</fullName>
    </submittedName>
</protein>
<evidence type="ECO:0000313" key="3">
    <source>
        <dbReference type="EMBL" id="CAG5105744.1"/>
    </source>
</evidence>
<name>A0ABN7SR22_OIKDI</name>
<organism evidence="3 4">
    <name type="scientific">Oikopleura dioica</name>
    <name type="common">Tunicate</name>
    <dbReference type="NCBI Taxonomy" id="34765"/>
    <lineage>
        <taxon>Eukaryota</taxon>
        <taxon>Metazoa</taxon>
        <taxon>Chordata</taxon>
        <taxon>Tunicata</taxon>
        <taxon>Appendicularia</taxon>
        <taxon>Copelata</taxon>
        <taxon>Oikopleuridae</taxon>
        <taxon>Oikopleura</taxon>
    </lineage>
</organism>
<dbReference type="EMBL" id="OU015566">
    <property type="protein sequence ID" value="CAG5105744.1"/>
    <property type="molecule type" value="Genomic_DNA"/>
</dbReference>
<keyword evidence="1" id="KW-0175">Coiled coil</keyword>
<evidence type="ECO:0000256" key="1">
    <source>
        <dbReference type="SAM" id="Coils"/>
    </source>
</evidence>
<dbReference type="Proteomes" id="UP001158576">
    <property type="component" value="Chromosome 1"/>
</dbReference>
<accession>A0ABN7SR22</accession>
<evidence type="ECO:0000313" key="4">
    <source>
        <dbReference type="Proteomes" id="UP001158576"/>
    </source>
</evidence>
<reference evidence="3 4" key="1">
    <citation type="submission" date="2021-04" db="EMBL/GenBank/DDBJ databases">
        <authorList>
            <person name="Bliznina A."/>
        </authorList>
    </citation>
    <scope>NUCLEOTIDE SEQUENCE [LARGE SCALE GENOMIC DNA]</scope>
</reference>
<evidence type="ECO:0000256" key="2">
    <source>
        <dbReference type="SAM" id="MobiDB-lite"/>
    </source>
</evidence>
<feature type="compositionally biased region" description="Acidic residues" evidence="2">
    <location>
        <begin position="164"/>
        <end position="177"/>
    </location>
</feature>
<proteinExistence type="predicted"/>
<gene>
    <name evidence="3" type="ORF">OKIOD_LOCUS11179</name>
</gene>
<feature type="region of interest" description="Disordered" evidence="2">
    <location>
        <begin position="131"/>
        <end position="187"/>
    </location>
</feature>